<proteinExistence type="predicted"/>
<dbReference type="EMBL" id="QCYY01002745">
    <property type="protein sequence ID" value="ROT67866.1"/>
    <property type="molecule type" value="Genomic_DNA"/>
</dbReference>
<name>A0A423SUH2_PENVA</name>
<protein>
    <submittedName>
        <fullName evidence="5">Putative WD repeat-containing protein 34</fullName>
    </submittedName>
</protein>
<dbReference type="Proteomes" id="UP000283509">
    <property type="component" value="Unassembled WGS sequence"/>
</dbReference>
<organism evidence="5 6">
    <name type="scientific">Penaeus vannamei</name>
    <name type="common">Whiteleg shrimp</name>
    <name type="synonym">Litopenaeus vannamei</name>
    <dbReference type="NCBI Taxonomy" id="6689"/>
    <lineage>
        <taxon>Eukaryota</taxon>
        <taxon>Metazoa</taxon>
        <taxon>Ecdysozoa</taxon>
        <taxon>Arthropoda</taxon>
        <taxon>Crustacea</taxon>
        <taxon>Multicrustacea</taxon>
        <taxon>Malacostraca</taxon>
        <taxon>Eumalacostraca</taxon>
        <taxon>Eucarida</taxon>
        <taxon>Decapoda</taxon>
        <taxon>Dendrobranchiata</taxon>
        <taxon>Penaeoidea</taxon>
        <taxon>Penaeidae</taxon>
        <taxon>Penaeus</taxon>
    </lineage>
</organism>
<dbReference type="GO" id="GO:0097014">
    <property type="term" value="C:ciliary plasm"/>
    <property type="evidence" value="ECO:0007669"/>
    <property type="project" value="TreeGrafter"/>
</dbReference>
<evidence type="ECO:0000256" key="3">
    <source>
        <dbReference type="ARBA" id="ARBA00022574"/>
    </source>
</evidence>
<keyword evidence="3" id="KW-0853">WD repeat</keyword>
<evidence type="ECO:0000313" key="5">
    <source>
        <dbReference type="EMBL" id="ROT67866.1"/>
    </source>
</evidence>
<accession>A0A423SUH2</accession>
<sequence length="237" mass="25309">MLFHTTICACSPYRPRAPLIHPSEEAISVRLACAVLEPASSARPQSPLLAGPWWRPCDMSKSSSVFLSVVPTGVEFAGIGLKKCVTSVLAPHTGRVITAECSPHHRNAILSAASDNEIRLYSLLQPNKPVSVIYSEQNISCAHWSLSRPLGVAVGLVTGQVVLYDFGLKNCEPSLTLPAAEKPSPITTTAFNKKNMALIAAGDQLGRVSLWQLPNSAVSPTPTELSTLFTLLGNLAE</sequence>
<evidence type="ECO:0000256" key="2">
    <source>
        <dbReference type="ARBA" id="ARBA00022490"/>
    </source>
</evidence>
<gene>
    <name evidence="5" type="ORF">C7M84_014024</name>
</gene>
<dbReference type="GO" id="GO:0042073">
    <property type="term" value="P:intraciliary transport"/>
    <property type="evidence" value="ECO:0007669"/>
    <property type="project" value="TreeGrafter"/>
</dbReference>
<keyword evidence="4" id="KW-0677">Repeat</keyword>
<dbReference type="OrthoDB" id="445052at2759"/>
<dbReference type="InterPro" id="IPR015943">
    <property type="entry name" value="WD40/YVTN_repeat-like_dom_sf"/>
</dbReference>
<dbReference type="Gene3D" id="2.130.10.10">
    <property type="entry name" value="YVTN repeat-like/Quinoprotein amine dehydrogenase"/>
    <property type="match status" value="1"/>
</dbReference>
<reference evidence="5 6" key="2">
    <citation type="submission" date="2019-01" db="EMBL/GenBank/DDBJ databases">
        <title>The decoding of complex shrimp genome reveals the adaptation for benthos swimmer, frequently molting mechanism and breeding impact on genome.</title>
        <authorList>
            <person name="Sun Y."/>
            <person name="Gao Y."/>
            <person name="Yu Y."/>
        </authorList>
    </citation>
    <scope>NUCLEOTIDE SEQUENCE [LARGE SCALE GENOMIC DNA]</scope>
    <source>
        <tissue evidence="5">Muscle</tissue>
    </source>
</reference>
<dbReference type="GO" id="GO:0045504">
    <property type="term" value="F:dynein heavy chain binding"/>
    <property type="evidence" value="ECO:0007669"/>
    <property type="project" value="TreeGrafter"/>
</dbReference>
<comment type="subcellular location">
    <subcellularLocation>
        <location evidence="1">Cytoplasm</location>
    </subcellularLocation>
</comment>
<evidence type="ECO:0000256" key="4">
    <source>
        <dbReference type="ARBA" id="ARBA00022737"/>
    </source>
</evidence>
<dbReference type="InterPro" id="IPR001680">
    <property type="entry name" value="WD40_rpt"/>
</dbReference>
<keyword evidence="2" id="KW-0963">Cytoplasm</keyword>
<dbReference type="GO" id="GO:0005868">
    <property type="term" value="C:cytoplasmic dynein complex"/>
    <property type="evidence" value="ECO:0007669"/>
    <property type="project" value="TreeGrafter"/>
</dbReference>
<dbReference type="InterPro" id="IPR036322">
    <property type="entry name" value="WD40_repeat_dom_sf"/>
</dbReference>
<evidence type="ECO:0000256" key="1">
    <source>
        <dbReference type="ARBA" id="ARBA00004496"/>
    </source>
</evidence>
<dbReference type="GO" id="GO:0045503">
    <property type="term" value="F:dynein light chain binding"/>
    <property type="evidence" value="ECO:0007669"/>
    <property type="project" value="TreeGrafter"/>
</dbReference>
<dbReference type="PANTHER" id="PTHR12442">
    <property type="entry name" value="DYNEIN INTERMEDIATE CHAIN"/>
    <property type="match status" value="1"/>
</dbReference>
<dbReference type="STRING" id="6689.A0A423SUH2"/>
<dbReference type="InterPro" id="IPR050687">
    <property type="entry name" value="Dynein_IC"/>
</dbReference>
<dbReference type="SMART" id="SM00320">
    <property type="entry name" value="WD40"/>
    <property type="match status" value="3"/>
</dbReference>
<dbReference type="AlphaFoldDB" id="A0A423SUH2"/>
<dbReference type="SUPFAM" id="SSF50978">
    <property type="entry name" value="WD40 repeat-like"/>
    <property type="match status" value="1"/>
</dbReference>
<comment type="caution">
    <text evidence="5">The sequence shown here is derived from an EMBL/GenBank/DDBJ whole genome shotgun (WGS) entry which is preliminary data.</text>
</comment>
<reference evidence="5 6" key="1">
    <citation type="submission" date="2018-04" db="EMBL/GenBank/DDBJ databases">
        <authorList>
            <person name="Zhang X."/>
            <person name="Yuan J."/>
            <person name="Li F."/>
            <person name="Xiang J."/>
        </authorList>
    </citation>
    <scope>NUCLEOTIDE SEQUENCE [LARGE SCALE GENOMIC DNA]</scope>
    <source>
        <tissue evidence="5">Muscle</tissue>
    </source>
</reference>
<dbReference type="PANTHER" id="PTHR12442:SF26">
    <property type="entry name" value="CYTOPLASMIC DYNEIN 2 INTERMEDIATE CHAIN 2"/>
    <property type="match status" value="1"/>
</dbReference>
<evidence type="ECO:0000313" key="6">
    <source>
        <dbReference type="Proteomes" id="UP000283509"/>
    </source>
</evidence>
<keyword evidence="6" id="KW-1185">Reference proteome</keyword>